<dbReference type="PROSITE" id="PS01125">
    <property type="entry name" value="ROK"/>
    <property type="match status" value="1"/>
</dbReference>
<reference evidence="2" key="4">
    <citation type="submission" date="2020-11" db="EMBL/GenBank/DDBJ databases">
        <title>Description of novel Gluconobacter species.</title>
        <authorList>
            <person name="Cleenwerck I."/>
            <person name="Cnockaert M."/>
            <person name="Borremans W."/>
            <person name="Wieme A.D."/>
            <person name="De Vuyst L."/>
            <person name="Vandamme P."/>
        </authorList>
    </citation>
    <scope>NUCLEOTIDE SEQUENCE</scope>
    <source>
        <strain evidence="2">R71697</strain>
    </source>
</reference>
<dbReference type="InterPro" id="IPR049874">
    <property type="entry name" value="ROK_cs"/>
</dbReference>
<dbReference type="Proteomes" id="UP001156613">
    <property type="component" value="Unassembled WGS sequence"/>
</dbReference>
<dbReference type="Proteomes" id="UP000661006">
    <property type="component" value="Unassembled WGS sequence"/>
</dbReference>
<reference evidence="4" key="2">
    <citation type="journal article" date="2019" name="Int. J. Syst. Evol. Microbiol.">
        <title>The Global Catalogue of Microorganisms (GCM) 10K type strain sequencing project: providing services to taxonomists for standard genome sequencing and annotation.</title>
        <authorList>
            <consortium name="The Broad Institute Genomics Platform"/>
            <consortium name="The Broad Institute Genome Sequencing Center for Infectious Disease"/>
            <person name="Wu L."/>
            <person name="Ma J."/>
        </authorList>
    </citation>
    <scope>NUCLEOTIDE SEQUENCE [LARGE SCALE GENOMIC DNA]</scope>
    <source>
        <strain evidence="4">NBRC 3271</strain>
    </source>
</reference>
<comment type="caution">
    <text evidence="2">The sequence shown here is derived from an EMBL/GenBank/DDBJ whole genome shotgun (WGS) entry which is preliminary data.</text>
</comment>
<dbReference type="Gene3D" id="3.30.420.40">
    <property type="match status" value="2"/>
</dbReference>
<reference evidence="2" key="3">
    <citation type="submission" date="2020-04" db="EMBL/GenBank/DDBJ databases">
        <authorList>
            <person name="Sombolestani A."/>
        </authorList>
    </citation>
    <scope>NUCLEOTIDE SEQUENCE</scope>
    <source>
        <strain evidence="2">R71697</strain>
    </source>
</reference>
<organism evidence="2 3">
    <name type="scientific">Gluconobacter japonicus</name>
    <dbReference type="NCBI Taxonomy" id="376620"/>
    <lineage>
        <taxon>Bacteria</taxon>
        <taxon>Pseudomonadati</taxon>
        <taxon>Pseudomonadota</taxon>
        <taxon>Alphaproteobacteria</taxon>
        <taxon>Acetobacterales</taxon>
        <taxon>Acetobacteraceae</taxon>
        <taxon>Gluconobacter</taxon>
    </lineage>
</organism>
<evidence type="ECO:0000313" key="3">
    <source>
        <dbReference type="Proteomes" id="UP000661006"/>
    </source>
</evidence>
<protein>
    <submittedName>
        <fullName evidence="1">Glucokinase</fullName>
    </submittedName>
    <submittedName>
        <fullName evidence="2">ROK family protein</fullName>
    </submittedName>
</protein>
<evidence type="ECO:0000313" key="2">
    <source>
        <dbReference type="EMBL" id="MBF0871265.1"/>
    </source>
</evidence>
<evidence type="ECO:0000313" key="4">
    <source>
        <dbReference type="Proteomes" id="UP001156613"/>
    </source>
</evidence>
<dbReference type="SUPFAM" id="SSF53067">
    <property type="entry name" value="Actin-like ATPase domain"/>
    <property type="match status" value="1"/>
</dbReference>
<reference evidence="1" key="5">
    <citation type="submission" date="2023-01" db="EMBL/GenBank/DDBJ databases">
        <title>Draft genome sequence of Gluconobacter japonicus strain NBRC 3271.</title>
        <authorList>
            <person name="Sun Q."/>
            <person name="Mori K."/>
        </authorList>
    </citation>
    <scope>NUCLEOTIDE SEQUENCE</scope>
    <source>
        <strain evidence="1">NBRC 3271</strain>
    </source>
</reference>
<keyword evidence="4" id="KW-1185">Reference proteome</keyword>
<evidence type="ECO:0000313" key="1">
    <source>
        <dbReference type="EMBL" id="GLQ61024.1"/>
    </source>
</evidence>
<dbReference type="GeneID" id="81475119"/>
<dbReference type="PANTHER" id="PTHR18964">
    <property type="entry name" value="ROK (REPRESSOR, ORF, KINASE) FAMILY"/>
    <property type="match status" value="1"/>
</dbReference>
<dbReference type="OrthoDB" id="9810372at2"/>
<gene>
    <name evidence="1" type="ORF">GCM10010937_28270</name>
    <name evidence="2" type="ORF">HKD32_10455</name>
</gene>
<dbReference type="GO" id="GO:0004396">
    <property type="term" value="F:hexokinase activity"/>
    <property type="evidence" value="ECO:0007669"/>
    <property type="project" value="TreeGrafter"/>
</dbReference>
<dbReference type="Pfam" id="PF00480">
    <property type="entry name" value="ROK"/>
    <property type="match status" value="1"/>
</dbReference>
<dbReference type="InterPro" id="IPR000600">
    <property type="entry name" value="ROK"/>
</dbReference>
<dbReference type="RefSeq" id="WP_010501980.1">
    <property type="nucleotide sequence ID" value="NZ_BEWO01000004.1"/>
</dbReference>
<accession>A0A149SEZ5</accession>
<dbReference type="CDD" id="cd24066">
    <property type="entry name" value="ASKHA_NBD_ROK_EcFRK-like"/>
    <property type="match status" value="1"/>
</dbReference>
<proteinExistence type="predicted"/>
<dbReference type="PANTHER" id="PTHR18964:SF174">
    <property type="entry name" value="D-ALLOSE KINASE-RELATED"/>
    <property type="match status" value="1"/>
</dbReference>
<name>A0A149SEZ5_GLUJA</name>
<dbReference type="InterPro" id="IPR043129">
    <property type="entry name" value="ATPase_NBD"/>
</dbReference>
<dbReference type="EMBL" id="BSNT01000075">
    <property type="protein sequence ID" value="GLQ61024.1"/>
    <property type="molecule type" value="Genomic_DNA"/>
</dbReference>
<sequence length="311" mass="32840">MADYRLGIDLGGTKIEIAVLNRQGDLVLRERIPNPGVYPEAILAIRDLVTSVDHRLGAVPSHRVSAGQSTSTLGIGIPGSISPETGLIKNANATWLNDQPFGMDLESALARPVRTENDANCFALSEAADGAAKGAQTVFGIIVGTGMGAGIVNNGRVIEGRHHIAGEWGHLPLPWPLPEDGEPRPCFCGNKGCMERYLSGPALAADWKGEGNRNTAGIEEAAANGDQAAIAALNRYMERFARACSLAINFLDPDVIVLGGGISNLASLYDRVPPLLSKHVITPVCTTPIVKNLHGDSSGVRGAAWLWDVTE</sequence>
<dbReference type="EMBL" id="JABCQN010000004">
    <property type="protein sequence ID" value="MBF0871265.1"/>
    <property type="molecule type" value="Genomic_DNA"/>
</dbReference>
<dbReference type="AlphaFoldDB" id="A0A149SEZ5"/>
<reference evidence="1" key="1">
    <citation type="journal article" date="2014" name="Int. J. Syst. Evol. Microbiol.">
        <title>Complete genome of a new Firmicutes species belonging to the dominant human colonic microbiota ('Ruminococcus bicirculans') reveals two chromosomes and a selective capacity to utilize plant glucans.</title>
        <authorList>
            <consortium name="NISC Comparative Sequencing Program"/>
            <person name="Wegmann U."/>
            <person name="Louis P."/>
            <person name="Goesmann A."/>
            <person name="Henrissat B."/>
            <person name="Duncan S.H."/>
            <person name="Flint H.J."/>
        </authorList>
    </citation>
    <scope>NUCLEOTIDE SEQUENCE</scope>
    <source>
        <strain evidence="1">NBRC 3271</strain>
    </source>
</reference>